<evidence type="ECO:0000313" key="2">
    <source>
        <dbReference type="Proteomes" id="UP000005467"/>
    </source>
</evidence>
<dbReference type="AlphaFoldDB" id="E8KF81"/>
<comment type="caution">
    <text evidence="1">The sequence shown here is derived from an EMBL/GenBank/DDBJ whole genome shotgun (WGS) entry which is preliminary data.</text>
</comment>
<name>E8KF81_9PAST</name>
<accession>E8KF81</accession>
<reference evidence="1 2" key="1">
    <citation type="submission" date="2011-01" db="EMBL/GenBank/DDBJ databases">
        <authorList>
            <person name="Muzny D."/>
            <person name="Qin X."/>
            <person name="Deng J."/>
            <person name="Jiang H."/>
            <person name="Liu Y."/>
            <person name="Qu J."/>
            <person name="Song X.-Z."/>
            <person name="Zhang L."/>
            <person name="Thornton R."/>
            <person name="Coyle M."/>
            <person name="Francisco L."/>
            <person name="Jackson L."/>
            <person name="Javaid M."/>
            <person name="Korchina V."/>
            <person name="Kovar C."/>
            <person name="Mata R."/>
            <person name="Mathew T."/>
            <person name="Ngo R."/>
            <person name="Nguyen L."/>
            <person name="Nguyen N."/>
            <person name="Okwuonu G."/>
            <person name="Ongeri F."/>
            <person name="Pham C."/>
            <person name="Simmons D."/>
            <person name="Wilczek-Boney K."/>
            <person name="Hale W."/>
            <person name="Jakkamsetti A."/>
            <person name="Pham P."/>
            <person name="Ruth R."/>
            <person name="San Lucas F."/>
            <person name="Warren J."/>
            <person name="Zhang J."/>
            <person name="Zhao Z."/>
            <person name="Zhou C."/>
            <person name="Zhu D."/>
            <person name="Lee S."/>
            <person name="Bess C."/>
            <person name="Blankenburg K."/>
            <person name="Forbes L."/>
            <person name="Fu Q."/>
            <person name="Gubbala S."/>
            <person name="Hirani K."/>
            <person name="Jayaseelan J.C."/>
            <person name="Lara F."/>
            <person name="Munidasa M."/>
            <person name="Palculict T."/>
            <person name="Patil S."/>
            <person name="Pu L.-L."/>
            <person name="Saada N."/>
            <person name="Tang L."/>
            <person name="Weissenberger G."/>
            <person name="Zhu Y."/>
            <person name="Hemphill L."/>
            <person name="Shang Y."/>
            <person name="Youmans B."/>
            <person name="Ayvaz T."/>
            <person name="Ross M."/>
            <person name="Santibanez J."/>
            <person name="Aqrawi P."/>
            <person name="Gross S."/>
            <person name="Joshi V."/>
            <person name="Fowler G."/>
            <person name="Nazareth L."/>
            <person name="Reid J."/>
            <person name="Worley K."/>
            <person name="Petrosino J."/>
            <person name="Highlander S."/>
            <person name="Gibbs R."/>
        </authorList>
    </citation>
    <scope>NUCLEOTIDE SEQUENCE [LARGE SCALE GENOMIC DNA]</scope>
    <source>
        <strain evidence="1 2">ATCC 25976</strain>
    </source>
</reference>
<dbReference type="EMBL" id="AEVG01000034">
    <property type="protein sequence ID" value="EFX92424.1"/>
    <property type="molecule type" value="Genomic_DNA"/>
</dbReference>
<sequence>MTACYNRLINVTKRSSCFFASCFWASIFLHFHGWCSQCR</sequence>
<proteinExistence type="predicted"/>
<evidence type="ECO:0000313" key="1">
    <source>
        <dbReference type="EMBL" id="EFX92424.1"/>
    </source>
</evidence>
<dbReference type="HOGENOM" id="CLU_3303469_0_0_6"/>
<organism evidence="1 2">
    <name type="scientific">Actinobacillus ureae ATCC 25976</name>
    <dbReference type="NCBI Taxonomy" id="887324"/>
    <lineage>
        <taxon>Bacteria</taxon>
        <taxon>Pseudomonadati</taxon>
        <taxon>Pseudomonadota</taxon>
        <taxon>Gammaproteobacteria</taxon>
        <taxon>Pasteurellales</taxon>
        <taxon>Pasteurellaceae</taxon>
        <taxon>Actinobacillus</taxon>
    </lineage>
</organism>
<dbReference type="Proteomes" id="UP000005467">
    <property type="component" value="Unassembled WGS sequence"/>
</dbReference>
<protein>
    <submittedName>
        <fullName evidence="1">Uncharacterized protein</fullName>
    </submittedName>
</protein>
<gene>
    <name evidence="1" type="ORF">HMPREF0027_0498</name>
</gene>
<keyword evidence="2" id="KW-1185">Reference proteome</keyword>